<dbReference type="Gene3D" id="3.40.50.300">
    <property type="entry name" value="P-loop containing nucleotide triphosphate hydrolases"/>
    <property type="match status" value="1"/>
</dbReference>
<dbReference type="SUPFAM" id="SSF48371">
    <property type="entry name" value="ARM repeat"/>
    <property type="match status" value="1"/>
</dbReference>
<evidence type="ECO:0000313" key="8">
    <source>
        <dbReference type="EMBL" id="TMW56961.1"/>
    </source>
</evidence>
<dbReference type="SUPFAM" id="SSF52540">
    <property type="entry name" value="P-loop containing nucleoside triphosphate hydrolases"/>
    <property type="match status" value="2"/>
</dbReference>
<dbReference type="Pfam" id="PF00271">
    <property type="entry name" value="Helicase_C"/>
    <property type="match status" value="1"/>
</dbReference>
<dbReference type="GO" id="GO:0016887">
    <property type="term" value="F:ATP hydrolysis activity"/>
    <property type="evidence" value="ECO:0007669"/>
    <property type="project" value="InterPro"/>
</dbReference>
<gene>
    <name evidence="8" type="ORF">Poli38472_002886</name>
</gene>
<evidence type="ECO:0000259" key="7">
    <source>
        <dbReference type="PROSITE" id="PS51194"/>
    </source>
</evidence>
<dbReference type="InterPro" id="IPR049730">
    <property type="entry name" value="SNF2/RAD54-like_C"/>
</dbReference>
<feature type="repeat" description="HEAT" evidence="5">
    <location>
        <begin position="50"/>
        <end position="88"/>
    </location>
</feature>
<dbReference type="Pfam" id="PF02985">
    <property type="entry name" value="HEAT"/>
    <property type="match status" value="1"/>
</dbReference>
<dbReference type="GO" id="GO:0017025">
    <property type="term" value="F:TBP-class protein binding"/>
    <property type="evidence" value="ECO:0007669"/>
    <property type="project" value="InterPro"/>
</dbReference>
<dbReference type="InterPro" id="IPR000330">
    <property type="entry name" value="SNF2_N"/>
</dbReference>
<feature type="domain" description="Helicase C-terminal" evidence="7">
    <location>
        <begin position="1519"/>
        <end position="1669"/>
    </location>
</feature>
<keyword evidence="3" id="KW-0347">Helicase</keyword>
<dbReference type="PROSITE" id="PS51192">
    <property type="entry name" value="HELICASE_ATP_BIND_1"/>
    <property type="match status" value="1"/>
</dbReference>
<dbReference type="GO" id="GO:0005524">
    <property type="term" value="F:ATP binding"/>
    <property type="evidence" value="ECO:0007669"/>
    <property type="project" value="InterPro"/>
</dbReference>
<dbReference type="InterPro" id="IPR011989">
    <property type="entry name" value="ARM-like"/>
</dbReference>
<evidence type="ECO:0000259" key="6">
    <source>
        <dbReference type="PROSITE" id="PS51192"/>
    </source>
</evidence>
<reference evidence="8" key="1">
    <citation type="submission" date="2019-03" db="EMBL/GenBank/DDBJ databases">
        <title>Long read genome sequence of the mycoparasitic Pythium oligandrum ATCC 38472 isolated from sugarbeet rhizosphere.</title>
        <authorList>
            <person name="Gaulin E."/>
        </authorList>
    </citation>
    <scope>NUCLEOTIDE SEQUENCE</scope>
    <source>
        <strain evidence="8">ATCC 38472_TT</strain>
    </source>
</reference>
<dbReference type="InterPro" id="IPR022707">
    <property type="entry name" value="Mot1_central_dom"/>
</dbReference>
<dbReference type="PROSITE" id="PS50077">
    <property type="entry name" value="HEAT_REPEAT"/>
    <property type="match status" value="1"/>
</dbReference>
<proteinExistence type="predicted"/>
<dbReference type="SMART" id="SM00490">
    <property type="entry name" value="HELICc"/>
    <property type="match status" value="1"/>
</dbReference>
<dbReference type="Pfam" id="PF00176">
    <property type="entry name" value="SNF2-rel_dom"/>
    <property type="match status" value="1"/>
</dbReference>
<organism evidence="8 9">
    <name type="scientific">Pythium oligandrum</name>
    <name type="common">Mycoparasitic fungus</name>
    <dbReference type="NCBI Taxonomy" id="41045"/>
    <lineage>
        <taxon>Eukaryota</taxon>
        <taxon>Sar</taxon>
        <taxon>Stramenopiles</taxon>
        <taxon>Oomycota</taxon>
        <taxon>Peronosporomycetes</taxon>
        <taxon>Pythiales</taxon>
        <taxon>Pythiaceae</taxon>
        <taxon>Pythium</taxon>
    </lineage>
</organism>
<evidence type="ECO:0000256" key="3">
    <source>
        <dbReference type="ARBA" id="ARBA00022806"/>
    </source>
</evidence>
<dbReference type="InterPro" id="IPR038718">
    <property type="entry name" value="SNF2-like_sf"/>
</dbReference>
<dbReference type="OrthoDB" id="10252227at2759"/>
<sequence length="1750" mass="192515">MAESASSPHATRVQSLFHLVKDGSSAQIRVNAAERLGEVAIQSPQYCRAILQQIRVLVADEDWDVRLAAAACVGTIAKALQTDELHHLIPFRLAQVSFAGREASCPLLNCRSVNITEVLREGAPLLRSGGEEYQYQTNLSEEERRLLVVKQRRLLLRRICGGTDAIWKTREDELTQQMLPRLNVEHVKELADDIEQSEDSTIKEESMGDQTVRKRKLAGELLPEQTHKKSKTVVTDIDHAEDEEETHLDLLALFVVDLLECIFDSKWHVRHGALVTLRHILLSSGFISAVQKTKQKTGDAHTAVIGQWLEESLMRCVCVLALDQFVDYSADGSVAPVRELCAQVFGVFLGSLQSEGLLRDYLGVLRVLLRGSSWHASHGGLLGLKYLIQAHTLHAEAFVPLIMDDVLHAFHQRSDAEEDVKVVATGMLGDFTQYLGQTSKEAIVSGGSTLWQALAEANSSGMVSAAAINSLSQWYSHTPVREILHIELSQNVVADNITHIVPLLHHTTSSVRRATAACITAMFIDDRVFSRSVKASITSILGYMLPHMLLQLLREEYSIVRGSILSGWKAMVSTGASTGNLERCIEMQLPIWLRLLWSFDGIGSLNVDLNSSGPQQEIVVSSVAKENMAARIAFSDAIGYLAALLPVSSVSYNATASELIRGLKSRRGDHQCGALLAIARWAYYVKQQANVQATVDLRAHFSDSIESLANNDWIPPTDGNTAGEDFFYGEHLSSLTRVKKMQARLVEIFASAGVNVSPADVTPSTLFIATQSRSIAEHVAEFPYENLKTGADAFEQAHFRRQDLFLIDEVIQQGSSKLYARIQGLGCAAFCQLLPIPAKKSGFLVKALMEAIKTEENSDFRQLAASTLAEFVLSQANIQRKCVSKIIFNLCNSACALAFREEQATSTEIQTTVTPEALKTVQTRVHGAEKAIQTICSQCPGGVDVLELCPTLENGITRGWEGGAATDQSVQQSMHLVRVLAPTLPSASKRRSLAWMSTLTTLLNRTFEFVRTRQTVAEAIAALCMAVENELREELMLVLYQRVFYSGDEVSGSSEDAERANLGATMVLDQLVSALGDHMTPYVPSLVDYAMKMMNAQNEQVRLLAARAFANLVPLLPLQMDLSQVRSVQSAALRHILTQNEISRGFLEGLLQGKAIQPVDVGGVLASHVALRGYQQRGVDWLAFLMENHLGGILADDMGLGKTLQVLAAIAYRRKSTKAAELKPVLIIAPPIVVHHWITEASRCFPGVFTDVVDYSGPVNERKKLRQQAQRDGGWASSNPNVPTLVISTYSVIRSEAELWSTLALDMVVLDEAHLIRNPKSALFEAVRRLKASHRFALSGTPLQNNVGDLWSLFEFLMPGYLGDFPDFRRDYVLPISRSRERNATSKQKEVAALAINQLHQRVLPFILRRTKMQVLKELPPKIISNVLLPLSPLQDRLYKAATAFKDESGGGKALTGVLKNLQLLKKICVHPGLVRNEVITHGFSAKDIKAMADWKQSGKMAGLRDLLVESCDMSSDPSADDERSEVETHRCLIFAHFKETLDTIEGMFAQALPYLSYRRLDGTTPAKTRASTIQAFNDDPSIDVLLLTTAVGGLGLTLTGADTVIFVEHSWNPFVDLQAMDRAHRIGQRKTVRVFRLIMQGSLEEHIVDLQVFKEKVASTVVSSTDASASMNANTAQVLGLLQESSTAVKAQEAAAAALEAERNRNKVGEEAAVALQSLASSGAAALLDQLGDLWDETQYDSLQFPTIE</sequence>
<dbReference type="Gene3D" id="3.40.50.10810">
    <property type="entry name" value="Tandem AAA-ATPase domain"/>
    <property type="match status" value="1"/>
</dbReference>
<dbReference type="Gene3D" id="1.25.10.10">
    <property type="entry name" value="Leucine-rich Repeat Variant"/>
    <property type="match status" value="3"/>
</dbReference>
<evidence type="ECO:0000256" key="5">
    <source>
        <dbReference type="PROSITE-ProRule" id="PRU00103"/>
    </source>
</evidence>
<dbReference type="InterPro" id="IPR014001">
    <property type="entry name" value="Helicase_ATP-bd"/>
</dbReference>
<name>A0A8K1C5I5_PYTOL</name>
<evidence type="ECO:0000256" key="1">
    <source>
        <dbReference type="ARBA" id="ARBA00022737"/>
    </source>
</evidence>
<evidence type="ECO:0000256" key="4">
    <source>
        <dbReference type="ARBA" id="ARBA00023125"/>
    </source>
</evidence>
<dbReference type="EMBL" id="SPLM01000144">
    <property type="protein sequence ID" value="TMW56961.1"/>
    <property type="molecule type" value="Genomic_DNA"/>
</dbReference>
<keyword evidence="1" id="KW-0677">Repeat</keyword>
<dbReference type="Proteomes" id="UP000794436">
    <property type="component" value="Unassembled WGS sequence"/>
</dbReference>
<dbReference type="InterPro" id="IPR016024">
    <property type="entry name" value="ARM-type_fold"/>
</dbReference>
<dbReference type="GO" id="GO:0003677">
    <property type="term" value="F:DNA binding"/>
    <property type="evidence" value="ECO:0007669"/>
    <property type="project" value="UniProtKB-KW"/>
</dbReference>
<dbReference type="CDD" id="cd18793">
    <property type="entry name" value="SF2_C_SNF"/>
    <property type="match status" value="1"/>
</dbReference>
<dbReference type="PROSITE" id="PS51194">
    <property type="entry name" value="HELICASE_CTER"/>
    <property type="match status" value="1"/>
</dbReference>
<keyword evidence="2" id="KW-0378">Hydrolase</keyword>
<dbReference type="Pfam" id="PF12054">
    <property type="entry name" value="DUF3535"/>
    <property type="match status" value="1"/>
</dbReference>
<dbReference type="InterPro" id="IPR021133">
    <property type="entry name" value="HEAT_type_2"/>
</dbReference>
<dbReference type="InterPro" id="IPR044972">
    <property type="entry name" value="Mot1"/>
</dbReference>
<dbReference type="GO" id="GO:0004386">
    <property type="term" value="F:helicase activity"/>
    <property type="evidence" value="ECO:0007669"/>
    <property type="project" value="UniProtKB-KW"/>
</dbReference>
<dbReference type="InterPro" id="IPR001650">
    <property type="entry name" value="Helicase_C-like"/>
</dbReference>
<dbReference type="PANTHER" id="PTHR36498">
    <property type="entry name" value="TATA-BINDING PROTEIN-ASSOCIATED FACTOR 172"/>
    <property type="match status" value="1"/>
</dbReference>
<evidence type="ECO:0000256" key="2">
    <source>
        <dbReference type="ARBA" id="ARBA00022801"/>
    </source>
</evidence>
<dbReference type="InterPro" id="IPR027417">
    <property type="entry name" value="P-loop_NTPase"/>
</dbReference>
<keyword evidence="3" id="KW-0547">Nucleotide-binding</keyword>
<feature type="domain" description="Helicase ATP-binding" evidence="6">
    <location>
        <begin position="1183"/>
        <end position="1360"/>
    </location>
</feature>
<keyword evidence="3" id="KW-0067">ATP-binding</keyword>
<comment type="caution">
    <text evidence="8">The sequence shown here is derived from an EMBL/GenBank/DDBJ whole genome shotgun (WGS) entry which is preliminary data.</text>
</comment>
<evidence type="ECO:0000313" key="9">
    <source>
        <dbReference type="Proteomes" id="UP000794436"/>
    </source>
</evidence>
<dbReference type="InterPro" id="IPR000357">
    <property type="entry name" value="HEAT"/>
</dbReference>
<accession>A0A8K1C5I5</accession>
<protein>
    <submittedName>
        <fullName evidence="8">Uncharacterized protein</fullName>
    </submittedName>
</protein>
<keyword evidence="9" id="KW-1185">Reference proteome</keyword>
<dbReference type="SMART" id="SM00487">
    <property type="entry name" value="DEXDc"/>
    <property type="match status" value="1"/>
</dbReference>
<dbReference type="PANTHER" id="PTHR36498:SF1">
    <property type="entry name" value="TATA-BINDING PROTEIN-ASSOCIATED FACTOR 172"/>
    <property type="match status" value="1"/>
</dbReference>
<keyword evidence="4" id="KW-0238">DNA-binding</keyword>